<evidence type="ECO:0000313" key="4">
    <source>
        <dbReference type="Proteomes" id="UP000010422"/>
    </source>
</evidence>
<feature type="compositionally biased region" description="Basic and acidic residues" evidence="1">
    <location>
        <begin position="186"/>
        <end position="204"/>
    </location>
</feature>
<dbReference type="GO" id="GO:0070210">
    <property type="term" value="C:Rpd3L-Expanded complex"/>
    <property type="evidence" value="ECO:0007669"/>
    <property type="project" value="TreeGrafter"/>
</dbReference>
<dbReference type="InParanoid" id="L0PCR4"/>
<dbReference type="PANTHER" id="PTHR47793:SF1">
    <property type="entry name" value="HISTONE DEACETYLASE COMPLEX SUBUNIT CTI6"/>
    <property type="match status" value="1"/>
</dbReference>
<reference evidence="3 4" key="1">
    <citation type="journal article" date="2012" name="MBio">
        <title>De novo assembly of the Pneumocystis jirovecii genome from a single bronchoalveolar lavage fluid specimen from a patient.</title>
        <authorList>
            <person name="Cisse O.H."/>
            <person name="Pagni M."/>
            <person name="Hauser P.M."/>
        </authorList>
    </citation>
    <scope>NUCLEOTIDE SEQUENCE [LARGE SCALE GENOMIC DNA]</scope>
    <source>
        <strain evidence="3 4">SE8</strain>
    </source>
</reference>
<evidence type="ECO:0000256" key="1">
    <source>
        <dbReference type="SAM" id="MobiDB-lite"/>
    </source>
</evidence>
<dbReference type="InterPro" id="IPR053051">
    <property type="entry name" value="HDAC_complex_subunit"/>
</dbReference>
<organism evidence="4">
    <name type="scientific">Pneumocystis jirovecii</name>
    <name type="common">Human pneumocystis pneumonia agent</name>
    <dbReference type="NCBI Taxonomy" id="42068"/>
    <lineage>
        <taxon>Eukaryota</taxon>
        <taxon>Fungi</taxon>
        <taxon>Dikarya</taxon>
        <taxon>Ascomycota</taxon>
        <taxon>Taphrinomycotina</taxon>
        <taxon>Pneumocystomycetes</taxon>
        <taxon>Pneumocystaceae</taxon>
        <taxon>Pneumocystis</taxon>
    </lineage>
</organism>
<dbReference type="GO" id="GO:0061186">
    <property type="term" value="P:negative regulation of silent mating-type cassette heterochromatin formation"/>
    <property type="evidence" value="ECO:0007669"/>
    <property type="project" value="TreeGrafter"/>
</dbReference>
<accession>L0PCR4</accession>
<protein>
    <submittedName>
        <fullName evidence="3">Uncharacterized protein</fullName>
    </submittedName>
</protein>
<dbReference type="EMBL" id="CAKM01000238">
    <property type="protein sequence ID" value="CCJ30163.1"/>
    <property type="molecule type" value="Genomic_DNA"/>
</dbReference>
<evidence type="ECO:0000313" key="3">
    <source>
        <dbReference type="EMBL" id="CCJ30163.1"/>
    </source>
</evidence>
<feature type="region of interest" description="Disordered" evidence="1">
    <location>
        <begin position="106"/>
        <end position="128"/>
    </location>
</feature>
<keyword evidence="2" id="KW-0812">Transmembrane</keyword>
<evidence type="ECO:0000256" key="2">
    <source>
        <dbReference type="SAM" id="Phobius"/>
    </source>
</evidence>
<gene>
    <name evidence="3" type="ORF">PNEJI1_001668</name>
</gene>
<dbReference type="Proteomes" id="UP000010422">
    <property type="component" value="Unassembled WGS sequence"/>
</dbReference>
<dbReference type="PANTHER" id="PTHR47793">
    <property type="entry name" value="HISTONE DEACETYLASE COMPLEX SUBUNIT CTI6"/>
    <property type="match status" value="1"/>
</dbReference>
<name>L0PCR4_PNEJI</name>
<dbReference type="STRING" id="1209962.L0PCR4"/>
<feature type="compositionally biased region" description="Polar residues" evidence="1">
    <location>
        <begin position="151"/>
        <end position="164"/>
    </location>
</feature>
<sequence length="406" mass="47017">MGFVWVLRMKKRFQIFIIVKYVVLICIISYINRKRRHCVLNLRVLANNGSPPSSKYHPLAEHMQPVSRLRCFSSKKQWIMNSKGTTYETQLPTFLGKAIEKAPSEPIASVEKEPLRKGKRRRNSDLPELSINYETKRIRALSVSPQALLDTQCSDMGEEQSTTSVKKRKKETNTGIDTRNVSAKGRQNEKSKGKTNEKKTKSIDDNSDLITNSSKSKQISSKTNTQNNMNRLTETDQKPRSKAKPKKVLSNVRYQHDTRHTLFQKDSEQTFPNVLNIIDKPSRPRIPQAKITMTEMKKRVAAILEYIGRTQLEMASDQEHRKRLFIPLLQKIDKEITDKKENLLGNLDKKKTINISQDKNNIIENSSDANSDMFHYNFDSFEMMDNLTKQLLEWEEKFGSYKDKNS</sequence>
<dbReference type="GO" id="GO:0033698">
    <property type="term" value="C:Rpd3L complex"/>
    <property type="evidence" value="ECO:0007669"/>
    <property type="project" value="TreeGrafter"/>
</dbReference>
<keyword evidence="2" id="KW-0472">Membrane</keyword>
<feature type="transmembrane region" description="Helical" evidence="2">
    <location>
        <begin position="12"/>
        <end position="31"/>
    </location>
</feature>
<proteinExistence type="predicted"/>
<comment type="caution">
    <text evidence="3">The sequence shown here is derived from an EMBL/GenBank/DDBJ whole genome shotgun (WGS) entry which is preliminary data.</text>
</comment>
<dbReference type="GO" id="GO:0061188">
    <property type="term" value="P:negative regulation of rDNA heterochromatin formation"/>
    <property type="evidence" value="ECO:0007669"/>
    <property type="project" value="TreeGrafter"/>
</dbReference>
<keyword evidence="2" id="KW-1133">Transmembrane helix</keyword>
<feature type="region of interest" description="Disordered" evidence="1">
    <location>
        <begin position="151"/>
        <end position="249"/>
    </location>
</feature>
<dbReference type="VEuPathDB" id="FungiDB:PNEJI1_001668"/>
<feature type="compositionally biased region" description="Polar residues" evidence="1">
    <location>
        <begin position="208"/>
        <end position="232"/>
    </location>
</feature>
<dbReference type="AlphaFoldDB" id="L0PCR4"/>